<proteinExistence type="predicted"/>
<accession>A0ABT3GX44</accession>
<dbReference type="Proteomes" id="UP001208938">
    <property type="component" value="Unassembled WGS sequence"/>
</dbReference>
<dbReference type="Gene3D" id="1.10.10.10">
    <property type="entry name" value="Winged helix-like DNA-binding domain superfamily/Winged helix DNA-binding domain"/>
    <property type="match status" value="1"/>
</dbReference>
<keyword evidence="2" id="KW-0238">DNA-binding</keyword>
<dbReference type="Pfam" id="PF01638">
    <property type="entry name" value="HxlR"/>
    <property type="match status" value="1"/>
</dbReference>
<organism evidence="6 7">
    <name type="scientific">Pararhodobacter zhoushanensis</name>
    <dbReference type="NCBI Taxonomy" id="2479545"/>
    <lineage>
        <taxon>Bacteria</taxon>
        <taxon>Pseudomonadati</taxon>
        <taxon>Pseudomonadota</taxon>
        <taxon>Alphaproteobacteria</taxon>
        <taxon>Rhodobacterales</taxon>
        <taxon>Paracoccaceae</taxon>
        <taxon>Pararhodobacter</taxon>
    </lineage>
</organism>
<evidence type="ECO:0000256" key="3">
    <source>
        <dbReference type="ARBA" id="ARBA00023163"/>
    </source>
</evidence>
<keyword evidence="4" id="KW-1133">Transmembrane helix</keyword>
<keyword evidence="4" id="KW-0812">Transmembrane</keyword>
<dbReference type="SUPFAM" id="SSF46785">
    <property type="entry name" value="Winged helix' DNA-binding domain"/>
    <property type="match status" value="1"/>
</dbReference>
<dbReference type="RefSeq" id="WP_264505163.1">
    <property type="nucleotide sequence ID" value="NZ_JAPDFL010000001.1"/>
</dbReference>
<dbReference type="InterPro" id="IPR036390">
    <property type="entry name" value="WH_DNA-bd_sf"/>
</dbReference>
<keyword evidence="4" id="KW-0472">Membrane</keyword>
<feature type="domain" description="HTH hxlR-type" evidence="5">
    <location>
        <begin position="24"/>
        <end position="122"/>
    </location>
</feature>
<dbReference type="PANTHER" id="PTHR33204">
    <property type="entry name" value="TRANSCRIPTIONAL REGULATOR, MARR FAMILY"/>
    <property type="match status" value="1"/>
</dbReference>
<evidence type="ECO:0000259" key="5">
    <source>
        <dbReference type="PROSITE" id="PS51118"/>
    </source>
</evidence>
<feature type="transmembrane region" description="Helical" evidence="4">
    <location>
        <begin position="37"/>
        <end position="55"/>
    </location>
</feature>
<keyword evidence="7" id="KW-1185">Reference proteome</keyword>
<dbReference type="InterPro" id="IPR036388">
    <property type="entry name" value="WH-like_DNA-bd_sf"/>
</dbReference>
<evidence type="ECO:0000313" key="6">
    <source>
        <dbReference type="EMBL" id="MCW1932097.1"/>
    </source>
</evidence>
<dbReference type="InterPro" id="IPR002577">
    <property type="entry name" value="HTH_HxlR"/>
</dbReference>
<gene>
    <name evidence="6" type="ORF">OKW52_07425</name>
</gene>
<comment type="caution">
    <text evidence="6">The sequence shown here is derived from an EMBL/GenBank/DDBJ whole genome shotgun (WGS) entry which is preliminary data.</text>
</comment>
<evidence type="ECO:0000256" key="4">
    <source>
        <dbReference type="SAM" id="Phobius"/>
    </source>
</evidence>
<dbReference type="EMBL" id="JAPDFL010000001">
    <property type="protein sequence ID" value="MCW1932097.1"/>
    <property type="molecule type" value="Genomic_DNA"/>
</dbReference>
<evidence type="ECO:0000256" key="1">
    <source>
        <dbReference type="ARBA" id="ARBA00023015"/>
    </source>
</evidence>
<dbReference type="PROSITE" id="PS51118">
    <property type="entry name" value="HTH_HXLR"/>
    <property type="match status" value="1"/>
</dbReference>
<sequence length="143" mass="15165">MTPAQSAQDMLDAMARGNVLAPDCPSRAVLQHLTSRWGVLVMAVLATGTYRFAALRRKIGGVSERMLAQTLQQLEGDGFVHRKDYGEVPPRVEYSLTPLGETAAQHLVGLVGWIEGALGQILSAHGSAGDLSESPDQTAPASV</sequence>
<name>A0ABT3GX44_9RHOB</name>
<reference evidence="6 7" key="1">
    <citation type="submission" date="2022-10" db="EMBL/GenBank/DDBJ databases">
        <title>Pararhodobacter sp. nov., isolated from marine algae.</title>
        <authorList>
            <person name="Choi B.J."/>
            <person name="Kim J.M."/>
            <person name="Lee J.K."/>
            <person name="Choi D.G."/>
            <person name="Jeon C.O."/>
        </authorList>
    </citation>
    <scope>NUCLEOTIDE SEQUENCE [LARGE SCALE GENOMIC DNA]</scope>
    <source>
        <strain evidence="6 7">ZQ420</strain>
    </source>
</reference>
<protein>
    <submittedName>
        <fullName evidence="6">Helix-turn-helix transcriptional regulator</fullName>
    </submittedName>
</protein>
<evidence type="ECO:0000313" key="7">
    <source>
        <dbReference type="Proteomes" id="UP001208938"/>
    </source>
</evidence>
<keyword evidence="1" id="KW-0805">Transcription regulation</keyword>
<keyword evidence="3" id="KW-0804">Transcription</keyword>
<dbReference type="PANTHER" id="PTHR33204:SF37">
    <property type="entry name" value="HTH-TYPE TRANSCRIPTIONAL REGULATOR YODB"/>
    <property type="match status" value="1"/>
</dbReference>
<evidence type="ECO:0000256" key="2">
    <source>
        <dbReference type="ARBA" id="ARBA00023125"/>
    </source>
</evidence>